<name>Q4JIV2_9BACT</name>
<reference evidence="2" key="1">
    <citation type="journal article" date="2005" name="Appl. Environ. Microbiol.">
        <title>Highly divergent genes for methanopterin-linked C1 transfer reactions in Lake Washington, assessed via metagenomic analysis and mRNA detection.</title>
        <authorList>
            <person name="Kalyuzhnaya M.G."/>
            <person name="Bowerman S."/>
            <person name="Nercessian O."/>
            <person name="Lidstrom M.E."/>
            <person name="Chistoserdova L."/>
        </authorList>
    </citation>
    <scope>NUCLEOTIDE SEQUENCE</scope>
</reference>
<dbReference type="Gene3D" id="2.60.40.1120">
    <property type="entry name" value="Carboxypeptidase-like, regulatory domain"/>
    <property type="match status" value="1"/>
</dbReference>
<feature type="non-terminal residue" evidence="2">
    <location>
        <position position="256"/>
    </location>
</feature>
<feature type="signal peptide" evidence="1">
    <location>
        <begin position="1"/>
        <end position="19"/>
    </location>
</feature>
<dbReference type="InterPro" id="IPR008972">
    <property type="entry name" value="Cupredoxin"/>
</dbReference>
<dbReference type="GO" id="GO:0030246">
    <property type="term" value="F:carbohydrate binding"/>
    <property type="evidence" value="ECO:0007669"/>
    <property type="project" value="InterPro"/>
</dbReference>
<accession>Q4JIV2</accession>
<dbReference type="InterPro" id="IPR013784">
    <property type="entry name" value="Carb-bd-like_fold"/>
</dbReference>
<evidence type="ECO:0008006" key="3">
    <source>
        <dbReference type="Google" id="ProtNLM"/>
    </source>
</evidence>
<dbReference type="SUPFAM" id="SSF49503">
    <property type="entry name" value="Cupredoxins"/>
    <property type="match status" value="1"/>
</dbReference>
<reference evidence="2" key="2">
    <citation type="journal article" date="2005" name="J. Bacteriol.">
        <title>MtdC, a novel class of methylene tetrahydromethanopterin dehydrogenases.</title>
        <authorList>
            <person name="Vorholt J.A."/>
            <person name="Kalyuzhnaya M.G."/>
            <person name="Hagemeier C.H."/>
            <person name="Lidstrom M.E."/>
            <person name="Chistoserdova L."/>
        </authorList>
    </citation>
    <scope>NUCLEOTIDE SEQUENCE</scope>
</reference>
<evidence type="ECO:0000313" key="2">
    <source>
        <dbReference type="EMBL" id="AAY96659.1"/>
    </source>
</evidence>
<evidence type="ECO:0000256" key="1">
    <source>
        <dbReference type="SAM" id="SignalP"/>
    </source>
</evidence>
<dbReference type="EMBL" id="DQ084247">
    <property type="protein sequence ID" value="AAY96659.1"/>
    <property type="molecule type" value="Genomic_DNA"/>
</dbReference>
<proteinExistence type="predicted"/>
<dbReference type="SUPFAM" id="SSF49452">
    <property type="entry name" value="Starch-binding domain-like"/>
    <property type="match status" value="1"/>
</dbReference>
<dbReference type="AlphaFoldDB" id="Q4JIV2"/>
<keyword evidence="1" id="KW-0732">Signal</keyword>
<organism evidence="2">
    <name type="scientific">uncultured bacterium BAC10-4</name>
    <dbReference type="NCBI Taxonomy" id="333425"/>
    <lineage>
        <taxon>Bacteria</taxon>
        <taxon>environmental samples</taxon>
    </lineage>
</organism>
<sequence length="256" mass="26918">MNPRGLLIVVATGAFFAFAYNGASAPDPPAVAAGPAVAATSAGDTGSGAIAGKVSFLGTAPPTVRVKLSADPKCAAMHTGGLEHQPVKVKDGGLADALVYVKSGIGASYPAPAEPLLLDQIGCDYQPHMIVLMAGQPLKIRNSDDTLHNIHPRPALNKEFNIGQPRRGMEVLRILEKPELMIPTGCDVHPWMRAYVSVLTHPFFSVTKEDGSYAIKALPDGEYEVEAVHSQLKSVTGRVSVKDGKPSTLDLTFKGG</sequence>
<feature type="chain" id="PRO_5004239481" description="Rhamnogalacturonan lyase domain-containing protein" evidence="1">
    <location>
        <begin position="20"/>
        <end position="256"/>
    </location>
</feature>
<protein>
    <recommendedName>
        <fullName evidence="3">Rhamnogalacturonan lyase domain-containing protein</fullName>
    </recommendedName>
</protein>